<keyword evidence="4 7" id="KW-0812">Transmembrane</keyword>
<comment type="similarity">
    <text evidence="2">Belongs to the ABC-4 integral membrane protein family. LolC/E subfamily.</text>
</comment>
<keyword evidence="10" id="KW-0449">Lipoprotein</keyword>
<dbReference type="InterPro" id="IPR025857">
    <property type="entry name" value="MacB_PCD"/>
</dbReference>
<keyword evidence="5 7" id="KW-1133">Transmembrane helix</keyword>
<dbReference type="EMBL" id="FONA01000021">
    <property type="protein sequence ID" value="SFE88148.1"/>
    <property type="molecule type" value="Genomic_DNA"/>
</dbReference>
<dbReference type="OrthoDB" id="1522724at2"/>
<evidence type="ECO:0000256" key="6">
    <source>
        <dbReference type="ARBA" id="ARBA00023136"/>
    </source>
</evidence>
<keyword evidence="11" id="KW-1185">Reference proteome</keyword>
<feature type="domain" description="MacB-like periplasmic core" evidence="9">
    <location>
        <begin position="25"/>
        <end position="248"/>
    </location>
</feature>
<evidence type="ECO:0000256" key="3">
    <source>
        <dbReference type="ARBA" id="ARBA00022475"/>
    </source>
</evidence>
<proteinExistence type="inferred from homology"/>
<name>A0A1I2E6P8_9BACT</name>
<evidence type="ECO:0000259" key="8">
    <source>
        <dbReference type="Pfam" id="PF02687"/>
    </source>
</evidence>
<gene>
    <name evidence="10" type="ORF">SAMN05444380_12150</name>
</gene>
<feature type="transmembrane region" description="Helical" evidence="7">
    <location>
        <begin position="323"/>
        <end position="350"/>
    </location>
</feature>
<dbReference type="InParanoid" id="A0A1I2E6P8"/>
<evidence type="ECO:0000256" key="1">
    <source>
        <dbReference type="ARBA" id="ARBA00004651"/>
    </source>
</evidence>
<dbReference type="Pfam" id="PF12704">
    <property type="entry name" value="MacB_PCD"/>
    <property type="match status" value="1"/>
</dbReference>
<evidence type="ECO:0000313" key="10">
    <source>
        <dbReference type="EMBL" id="SFE88148.1"/>
    </source>
</evidence>
<sequence length="412" mass="46031">MNLAIRIALRYLFAKKSQNIINVISMISVSGVLVGTMALVVVLSVFNGLHGLIGSLYESFDPELKVVPVEGKVFSMEMLPIEEIHATEGVDQVTCMLEDQALLRSDNRQVPAIVMGVDENFAKVSGIDTIIVEGKYKVKEHNINFGVAGYALADQLGLRLNFVKPLVVYAPKRTGQINMMRPDLSFNKEYLNPSGIFAVRQLEYDSKYLIINIEQARRLFDYQDDIVSSLGISVKEGFDVNAIKIQLQQLVGKHFNVLDRHEQHATFYKLMQVEKLMAYLILLFILVIAFFNIIGTLSLLIFEKKESIGTLKSMGATRSLINKIFLTEGWMISLLGVLGGGFLGAVLVWIQQQYGLLQFSGEGIFIVDAYPVELQWSDLVMVCLSVSIIGLLAAWYPVRVIVKSYYLGQGND</sequence>
<dbReference type="GO" id="GO:0044874">
    <property type="term" value="P:lipoprotein localization to outer membrane"/>
    <property type="evidence" value="ECO:0007669"/>
    <property type="project" value="TreeGrafter"/>
</dbReference>
<dbReference type="FunCoup" id="A0A1I2E6P8">
    <property type="interactions" value="200"/>
</dbReference>
<feature type="domain" description="ABC3 transporter permease C-terminal" evidence="8">
    <location>
        <begin position="280"/>
        <end position="403"/>
    </location>
</feature>
<evidence type="ECO:0000256" key="5">
    <source>
        <dbReference type="ARBA" id="ARBA00022989"/>
    </source>
</evidence>
<dbReference type="Proteomes" id="UP000181976">
    <property type="component" value="Unassembled WGS sequence"/>
</dbReference>
<keyword evidence="3" id="KW-1003">Cell membrane</keyword>
<dbReference type="InterPro" id="IPR051447">
    <property type="entry name" value="Lipoprotein-release_system"/>
</dbReference>
<feature type="transmembrane region" description="Helical" evidence="7">
    <location>
        <begin position="20"/>
        <end position="46"/>
    </location>
</feature>
<organism evidence="10 11">
    <name type="scientific">Thermophagus xiamenensis</name>
    <dbReference type="NCBI Taxonomy" id="385682"/>
    <lineage>
        <taxon>Bacteria</taxon>
        <taxon>Pseudomonadati</taxon>
        <taxon>Bacteroidota</taxon>
        <taxon>Bacteroidia</taxon>
        <taxon>Marinilabiliales</taxon>
        <taxon>Marinilabiliaceae</taxon>
        <taxon>Thermophagus</taxon>
    </lineage>
</organism>
<comment type="subcellular location">
    <subcellularLocation>
        <location evidence="1">Cell membrane</location>
        <topology evidence="1">Multi-pass membrane protein</topology>
    </subcellularLocation>
</comment>
<dbReference type="InterPro" id="IPR003838">
    <property type="entry name" value="ABC3_permease_C"/>
</dbReference>
<dbReference type="AlphaFoldDB" id="A0A1I2E6P8"/>
<dbReference type="GO" id="GO:0098797">
    <property type="term" value="C:plasma membrane protein complex"/>
    <property type="evidence" value="ECO:0007669"/>
    <property type="project" value="TreeGrafter"/>
</dbReference>
<dbReference type="STRING" id="385682.SAMN05444380_12150"/>
<protein>
    <submittedName>
        <fullName evidence="10">Lipoprotein-releasing system permease protein/zinc transport system substrate-binding protein</fullName>
    </submittedName>
</protein>
<dbReference type="PANTHER" id="PTHR30489">
    <property type="entry name" value="LIPOPROTEIN-RELEASING SYSTEM TRANSMEMBRANE PROTEIN LOLE"/>
    <property type="match status" value="1"/>
</dbReference>
<reference evidence="10 11" key="1">
    <citation type="submission" date="2016-10" db="EMBL/GenBank/DDBJ databases">
        <authorList>
            <person name="de Groot N.N."/>
        </authorList>
    </citation>
    <scope>NUCLEOTIDE SEQUENCE [LARGE SCALE GENOMIC DNA]</scope>
    <source>
        <strain evidence="10 11">DSM 19012</strain>
    </source>
</reference>
<feature type="transmembrane region" description="Helical" evidence="7">
    <location>
        <begin position="379"/>
        <end position="398"/>
    </location>
</feature>
<evidence type="ECO:0000256" key="2">
    <source>
        <dbReference type="ARBA" id="ARBA00005236"/>
    </source>
</evidence>
<evidence type="ECO:0000256" key="7">
    <source>
        <dbReference type="SAM" id="Phobius"/>
    </source>
</evidence>
<dbReference type="RefSeq" id="WP_010528881.1">
    <property type="nucleotide sequence ID" value="NZ_AFSL01000105.1"/>
</dbReference>
<evidence type="ECO:0000256" key="4">
    <source>
        <dbReference type="ARBA" id="ARBA00022692"/>
    </source>
</evidence>
<evidence type="ECO:0000259" key="9">
    <source>
        <dbReference type="Pfam" id="PF12704"/>
    </source>
</evidence>
<keyword evidence="6 7" id="KW-0472">Membrane</keyword>
<accession>A0A1I2E6P8</accession>
<evidence type="ECO:0000313" key="11">
    <source>
        <dbReference type="Proteomes" id="UP000181976"/>
    </source>
</evidence>
<dbReference type="PANTHER" id="PTHR30489:SF0">
    <property type="entry name" value="LIPOPROTEIN-RELEASING SYSTEM TRANSMEMBRANE PROTEIN LOLE"/>
    <property type="match status" value="1"/>
</dbReference>
<dbReference type="eggNOG" id="COG4591">
    <property type="taxonomic scope" value="Bacteria"/>
</dbReference>
<feature type="transmembrane region" description="Helical" evidence="7">
    <location>
        <begin position="276"/>
        <end position="302"/>
    </location>
</feature>
<dbReference type="Pfam" id="PF02687">
    <property type="entry name" value="FtsX"/>
    <property type="match status" value="1"/>
</dbReference>